<dbReference type="AlphaFoldDB" id="A0A0U1LIB1"/>
<keyword evidence="3" id="KW-1185">Reference proteome</keyword>
<keyword evidence="1" id="KW-0732">Signal</keyword>
<sequence length="192" mass="20747">MKLTTSLISAVALNAAATVARGTASGCNVEGNLFQLEASGKIIRNDTLLNQVTLTPWGELGTDSLAVLDSYGSPTEQKTAVFYINKDNNRLIVLDPFNYMSAANAYTETPEGGELKFTFYNDTSRTFYWPSFDINEQGHLTANGKADIFTHCGSNSTDLLEGTLAIGHVAGKNCKALDYVDIYPVTSQLSVE</sequence>
<proteinExistence type="predicted"/>
<evidence type="ECO:0000313" key="2">
    <source>
        <dbReference type="EMBL" id="CRG82753.1"/>
    </source>
</evidence>
<accession>A0A0U1LIB1</accession>
<dbReference type="OrthoDB" id="4463518at2759"/>
<evidence type="ECO:0000256" key="1">
    <source>
        <dbReference type="SAM" id="SignalP"/>
    </source>
</evidence>
<dbReference type="Proteomes" id="UP000054383">
    <property type="component" value="Unassembled WGS sequence"/>
</dbReference>
<organism evidence="2 3">
    <name type="scientific">Talaromyces islandicus</name>
    <name type="common">Penicillium islandicum</name>
    <dbReference type="NCBI Taxonomy" id="28573"/>
    <lineage>
        <taxon>Eukaryota</taxon>
        <taxon>Fungi</taxon>
        <taxon>Dikarya</taxon>
        <taxon>Ascomycota</taxon>
        <taxon>Pezizomycotina</taxon>
        <taxon>Eurotiomycetes</taxon>
        <taxon>Eurotiomycetidae</taxon>
        <taxon>Eurotiales</taxon>
        <taxon>Trichocomaceae</taxon>
        <taxon>Talaromyces</taxon>
        <taxon>Talaromyces sect. Islandici</taxon>
    </lineage>
</organism>
<name>A0A0U1LIB1_TALIS</name>
<reference evidence="2 3" key="1">
    <citation type="submission" date="2015-04" db="EMBL/GenBank/DDBJ databases">
        <authorList>
            <person name="Syromyatnikov M.Y."/>
            <person name="Popov V.N."/>
        </authorList>
    </citation>
    <scope>NUCLEOTIDE SEQUENCE [LARGE SCALE GENOMIC DNA]</scope>
    <source>
        <strain evidence="2">WF-38-12</strain>
    </source>
</reference>
<dbReference type="EMBL" id="CVMT01000001">
    <property type="protein sequence ID" value="CRG82753.1"/>
    <property type="molecule type" value="Genomic_DNA"/>
</dbReference>
<feature type="signal peptide" evidence="1">
    <location>
        <begin position="1"/>
        <end position="22"/>
    </location>
</feature>
<protein>
    <submittedName>
        <fullName evidence="2">Uncharacterized protein</fullName>
    </submittedName>
</protein>
<evidence type="ECO:0000313" key="3">
    <source>
        <dbReference type="Proteomes" id="UP000054383"/>
    </source>
</evidence>
<gene>
    <name evidence="2" type="ORF">PISL3812_00099</name>
</gene>
<feature type="chain" id="PRO_5006710978" evidence="1">
    <location>
        <begin position="23"/>
        <end position="192"/>
    </location>
</feature>